<name>A0A154BSI8_ANASB</name>
<keyword evidence="1" id="KW-0812">Transmembrane</keyword>
<keyword evidence="1" id="KW-0472">Membrane</keyword>
<feature type="transmembrane region" description="Helical" evidence="1">
    <location>
        <begin position="12"/>
        <end position="32"/>
    </location>
</feature>
<keyword evidence="3" id="KW-1185">Reference proteome</keyword>
<organism evidence="2 3">
    <name type="scientific">Anaerosporomusa subterranea</name>
    <dbReference type="NCBI Taxonomy" id="1794912"/>
    <lineage>
        <taxon>Bacteria</taxon>
        <taxon>Bacillati</taxon>
        <taxon>Bacillota</taxon>
        <taxon>Negativicutes</taxon>
        <taxon>Acetonemataceae</taxon>
        <taxon>Anaerosporomusa</taxon>
    </lineage>
</organism>
<evidence type="ECO:0000313" key="3">
    <source>
        <dbReference type="Proteomes" id="UP000076268"/>
    </source>
</evidence>
<proteinExistence type="predicted"/>
<protein>
    <submittedName>
        <fullName evidence="2">Uncharacterized protein</fullName>
    </submittedName>
</protein>
<dbReference type="Proteomes" id="UP000076268">
    <property type="component" value="Unassembled WGS sequence"/>
</dbReference>
<reference evidence="2 3" key="1">
    <citation type="submission" date="2016-02" db="EMBL/GenBank/DDBJ databases">
        <title>Anaerosporomusa subterraneum gen. nov., sp. nov., a spore-forming obligate anaerobe isolated from saprolite.</title>
        <authorList>
            <person name="Choi J.K."/>
            <person name="Shah M."/>
            <person name="Yee N."/>
        </authorList>
    </citation>
    <scope>NUCLEOTIDE SEQUENCE [LARGE SCALE GENOMIC DNA]</scope>
    <source>
        <strain evidence="2 3">RU4</strain>
    </source>
</reference>
<evidence type="ECO:0000256" key="1">
    <source>
        <dbReference type="SAM" id="Phobius"/>
    </source>
</evidence>
<dbReference type="AlphaFoldDB" id="A0A154BSI8"/>
<evidence type="ECO:0000313" key="2">
    <source>
        <dbReference type="EMBL" id="KYZ76974.1"/>
    </source>
</evidence>
<feature type="transmembrane region" description="Helical" evidence="1">
    <location>
        <begin position="44"/>
        <end position="64"/>
    </location>
</feature>
<sequence>MRKELFPAKTGAFGSLTSLALLSGMLICFFLALPSMWLTTLGKVFAVIWGGMTGAAAVAHLRVVNQKRQEIRLRRSLDKLSREMHAKRRREKQRAYVRS</sequence>
<dbReference type="RefSeq" id="WP_066238451.1">
    <property type="nucleotide sequence ID" value="NZ_LSGP01000013.1"/>
</dbReference>
<keyword evidence="1" id="KW-1133">Transmembrane helix</keyword>
<comment type="caution">
    <text evidence="2">The sequence shown here is derived from an EMBL/GenBank/DDBJ whole genome shotgun (WGS) entry which is preliminary data.</text>
</comment>
<dbReference type="EMBL" id="LSGP01000013">
    <property type="protein sequence ID" value="KYZ76974.1"/>
    <property type="molecule type" value="Genomic_DNA"/>
</dbReference>
<dbReference type="STRING" id="1794912.AXX12_02195"/>
<gene>
    <name evidence="2" type="ORF">AXX12_02195</name>
</gene>
<accession>A0A154BSI8</accession>